<reference evidence="1 2" key="2">
    <citation type="submission" date="2020-03" db="EMBL/GenBank/DDBJ databases">
        <authorList>
            <person name="Ichikawa N."/>
            <person name="Kimura A."/>
            <person name="Kitahashi Y."/>
            <person name="Uohara A."/>
        </authorList>
    </citation>
    <scope>NUCLEOTIDE SEQUENCE [LARGE SCALE GENOMIC DNA]</scope>
    <source>
        <strain evidence="1 2">NBRC 105367</strain>
    </source>
</reference>
<name>A0A6F8YW86_9ACTN</name>
<keyword evidence="2" id="KW-1185">Reference proteome</keyword>
<protein>
    <submittedName>
        <fullName evidence="1">Uncharacterized protein</fullName>
    </submittedName>
</protein>
<sequence length="112" mass="13202">MGQPPEHFSDYSLEQLADRVDDLVESDYSDRIAVNMALAEVYRRLPLATSRRDTRRLERMREELHRWLRGDDNRRMGGHDGDDWPQRGGYVCMCSIERLEPRTERDPQAPGR</sequence>
<reference evidence="1 2" key="1">
    <citation type="submission" date="2020-03" db="EMBL/GenBank/DDBJ databases">
        <title>Whole genome shotgun sequence of Phytohabitans suffuscus NBRC 105367.</title>
        <authorList>
            <person name="Komaki H."/>
            <person name="Tamura T."/>
        </authorList>
    </citation>
    <scope>NUCLEOTIDE SEQUENCE [LARGE SCALE GENOMIC DNA]</scope>
    <source>
        <strain evidence="1 2">NBRC 105367</strain>
    </source>
</reference>
<accession>A0A6F8YW86</accession>
<dbReference type="RefSeq" id="WP_173162653.1">
    <property type="nucleotide sequence ID" value="NZ_AP022871.1"/>
</dbReference>
<dbReference type="AlphaFoldDB" id="A0A6F8YW86"/>
<gene>
    <name evidence="1" type="ORF">Psuf_076750</name>
</gene>
<evidence type="ECO:0000313" key="2">
    <source>
        <dbReference type="Proteomes" id="UP000503011"/>
    </source>
</evidence>
<organism evidence="1 2">
    <name type="scientific">Phytohabitans suffuscus</name>
    <dbReference type="NCBI Taxonomy" id="624315"/>
    <lineage>
        <taxon>Bacteria</taxon>
        <taxon>Bacillati</taxon>
        <taxon>Actinomycetota</taxon>
        <taxon>Actinomycetes</taxon>
        <taxon>Micromonosporales</taxon>
        <taxon>Micromonosporaceae</taxon>
    </lineage>
</organism>
<dbReference type="EMBL" id="AP022871">
    <property type="protein sequence ID" value="BCB90362.1"/>
    <property type="molecule type" value="Genomic_DNA"/>
</dbReference>
<proteinExistence type="predicted"/>
<dbReference type="Proteomes" id="UP000503011">
    <property type="component" value="Chromosome"/>
</dbReference>
<dbReference type="KEGG" id="psuu:Psuf_076750"/>
<evidence type="ECO:0000313" key="1">
    <source>
        <dbReference type="EMBL" id="BCB90362.1"/>
    </source>
</evidence>